<proteinExistence type="predicted"/>
<dbReference type="PANTHER" id="PTHR12110:SF41">
    <property type="entry name" value="INOSOSE DEHYDRATASE"/>
    <property type="match status" value="1"/>
</dbReference>
<keyword evidence="2" id="KW-0456">Lyase</keyword>
<dbReference type="Proteomes" id="UP000704762">
    <property type="component" value="Unassembled WGS sequence"/>
</dbReference>
<feature type="domain" description="Xylose isomerase-like TIM barrel" evidence="1">
    <location>
        <begin position="16"/>
        <end position="242"/>
    </location>
</feature>
<dbReference type="InterPro" id="IPR036237">
    <property type="entry name" value="Xyl_isomerase-like_sf"/>
</dbReference>
<dbReference type="EC" id="4.2.1.44" evidence="2"/>
<sequence length="254" mass="27530">MSIDRYRGQVEHMASVASRAGFTGFEPELVMLGDDWSVSRLRHILDQHGLSLAAMVLVEEWRGPCETESERADAESVIKAVAASGGAKLVLCPFPGADRSDLAERQVNAMACMEAVAKRAADVGVHCTFHPNSPTGSVFRTAEDYRRMADLLPDLIGYTPDIGHIARGGMDPLTVIRQWRDRIDHVHVKDVAEDGTWAETGAGVVDVRGVLEHLAATDFTGWVTFEDESAAAETDPDQATAHNGDYVRTLKGGS</sequence>
<comment type="caution">
    <text evidence="2">The sequence shown here is derived from an EMBL/GenBank/DDBJ whole genome shotgun (WGS) entry which is preliminary data.</text>
</comment>
<dbReference type="SUPFAM" id="SSF51658">
    <property type="entry name" value="Xylose isomerase-like"/>
    <property type="match status" value="1"/>
</dbReference>
<dbReference type="InterPro" id="IPR013022">
    <property type="entry name" value="Xyl_isomerase-like_TIM-brl"/>
</dbReference>
<reference evidence="2 3" key="1">
    <citation type="submission" date="2021-01" db="EMBL/GenBank/DDBJ databases">
        <title>Sequencing the genomes of 1000 actinobacteria strains.</title>
        <authorList>
            <person name="Klenk H.-P."/>
        </authorList>
    </citation>
    <scope>NUCLEOTIDE SEQUENCE [LARGE SCALE GENOMIC DNA]</scope>
    <source>
        <strain evidence="2 3">DSM 18662</strain>
    </source>
</reference>
<evidence type="ECO:0000313" key="2">
    <source>
        <dbReference type="EMBL" id="MBM7799472.1"/>
    </source>
</evidence>
<evidence type="ECO:0000313" key="3">
    <source>
        <dbReference type="Proteomes" id="UP000704762"/>
    </source>
</evidence>
<dbReference type="EMBL" id="JAFBCF010000001">
    <property type="protein sequence ID" value="MBM7799472.1"/>
    <property type="molecule type" value="Genomic_DNA"/>
</dbReference>
<name>A0ABS2RKF7_9ACTN</name>
<organism evidence="2 3">
    <name type="scientific">Microlunatus panaciterrae</name>
    <dbReference type="NCBI Taxonomy" id="400768"/>
    <lineage>
        <taxon>Bacteria</taxon>
        <taxon>Bacillati</taxon>
        <taxon>Actinomycetota</taxon>
        <taxon>Actinomycetes</taxon>
        <taxon>Propionibacteriales</taxon>
        <taxon>Propionibacteriaceae</taxon>
        <taxon>Microlunatus</taxon>
    </lineage>
</organism>
<dbReference type="GO" id="GO:0050114">
    <property type="term" value="F:myo-inosose-2 dehydratase activity"/>
    <property type="evidence" value="ECO:0007669"/>
    <property type="project" value="UniProtKB-EC"/>
</dbReference>
<accession>A0ABS2RKF7</accession>
<evidence type="ECO:0000259" key="1">
    <source>
        <dbReference type="Pfam" id="PF01261"/>
    </source>
</evidence>
<protein>
    <submittedName>
        <fullName evidence="2">Inosose dehydratase</fullName>
        <ecNumber evidence="2">4.2.1.44</ecNumber>
    </submittedName>
</protein>
<gene>
    <name evidence="2" type="ORF">JOE57_002393</name>
</gene>
<dbReference type="InterPro" id="IPR050312">
    <property type="entry name" value="IolE/XylAMocC-like"/>
</dbReference>
<keyword evidence="3" id="KW-1185">Reference proteome</keyword>
<dbReference type="RefSeq" id="WP_204918261.1">
    <property type="nucleotide sequence ID" value="NZ_BAAAQP010000003.1"/>
</dbReference>
<dbReference type="PANTHER" id="PTHR12110">
    <property type="entry name" value="HYDROXYPYRUVATE ISOMERASE"/>
    <property type="match status" value="1"/>
</dbReference>
<dbReference type="Gene3D" id="3.20.20.150">
    <property type="entry name" value="Divalent-metal-dependent TIM barrel enzymes"/>
    <property type="match status" value="1"/>
</dbReference>
<dbReference type="Pfam" id="PF01261">
    <property type="entry name" value="AP_endonuc_2"/>
    <property type="match status" value="1"/>
</dbReference>